<gene>
    <name evidence="1" type="ORF">PR003_g29102</name>
</gene>
<name>A0A6A4BPS2_9STRA</name>
<evidence type="ECO:0000313" key="1">
    <source>
        <dbReference type="EMBL" id="KAE9276289.1"/>
    </source>
</evidence>
<reference evidence="1 2" key="1">
    <citation type="submission" date="2018-08" db="EMBL/GenBank/DDBJ databases">
        <title>Genomic investigation of the strawberry pathogen Phytophthora fragariae indicates pathogenicity is determined by transcriptional variation in three key races.</title>
        <authorList>
            <person name="Adams T.M."/>
            <person name="Armitage A.D."/>
            <person name="Sobczyk M.K."/>
            <person name="Bates H.J."/>
            <person name="Dunwell J.M."/>
            <person name="Nellist C.F."/>
            <person name="Harrison R.J."/>
        </authorList>
    </citation>
    <scope>NUCLEOTIDE SEQUENCE [LARGE SCALE GENOMIC DNA]</scope>
    <source>
        <strain evidence="1 2">SCRP333</strain>
    </source>
</reference>
<evidence type="ECO:0000313" key="2">
    <source>
        <dbReference type="Proteomes" id="UP000434957"/>
    </source>
</evidence>
<comment type="caution">
    <text evidence="1">The sequence shown here is derived from an EMBL/GenBank/DDBJ whole genome shotgun (WGS) entry which is preliminary data.</text>
</comment>
<organism evidence="1 2">
    <name type="scientific">Phytophthora rubi</name>
    <dbReference type="NCBI Taxonomy" id="129364"/>
    <lineage>
        <taxon>Eukaryota</taxon>
        <taxon>Sar</taxon>
        <taxon>Stramenopiles</taxon>
        <taxon>Oomycota</taxon>
        <taxon>Peronosporomycetes</taxon>
        <taxon>Peronosporales</taxon>
        <taxon>Peronosporaceae</taxon>
        <taxon>Phytophthora</taxon>
    </lineage>
</organism>
<dbReference type="EMBL" id="QXFT01004712">
    <property type="protein sequence ID" value="KAE9276289.1"/>
    <property type="molecule type" value="Genomic_DNA"/>
</dbReference>
<dbReference type="AlphaFoldDB" id="A0A6A4BPS2"/>
<proteinExistence type="predicted"/>
<dbReference type="Proteomes" id="UP000434957">
    <property type="component" value="Unassembled WGS sequence"/>
</dbReference>
<keyword evidence="2" id="KW-1185">Reference proteome</keyword>
<sequence>MTGLASSLWPWLSSHTRFSTHMDGVRRLAGAVIGRKVAPRRIVVLVSRLRCCCGWMQHGHWSSSSSSSSSRSHGLVEVATYLRLYVGISTDKVRGGGDIRAGRLLVEDLIVCALVLQEDEADHELLVLAASLPRSESQPVSSPDRYSGPSSSKTGLHTAVLVFIGAQVGRLRIWVRGMLVAGC</sequence>
<protein>
    <submittedName>
        <fullName evidence="1">Uncharacterized protein</fullName>
    </submittedName>
</protein>
<accession>A0A6A4BPS2</accession>